<evidence type="ECO:0000313" key="9">
    <source>
        <dbReference type="EMBL" id="CUO73599.1"/>
    </source>
</evidence>
<evidence type="ECO:0000256" key="4">
    <source>
        <dbReference type="ARBA" id="ARBA00022989"/>
    </source>
</evidence>
<dbReference type="EMBL" id="CYZP01000068">
    <property type="protein sequence ID" value="CUO73599.1"/>
    <property type="molecule type" value="Genomic_DNA"/>
</dbReference>
<reference evidence="9 10" key="1">
    <citation type="submission" date="2015-09" db="EMBL/GenBank/DDBJ databases">
        <authorList>
            <consortium name="Pathogen Informatics"/>
        </authorList>
    </citation>
    <scope>NUCLEOTIDE SEQUENCE [LARGE SCALE GENOMIC DNA]</scope>
    <source>
        <strain evidence="9 10">2789STDY5834861</strain>
    </source>
</reference>
<keyword evidence="2" id="KW-1003">Cell membrane</keyword>
<feature type="domain" description="ABC3 transporter permease C-terminal" evidence="8">
    <location>
        <begin position="699"/>
        <end position="811"/>
    </location>
</feature>
<feature type="transmembrane region" description="Helical" evidence="7">
    <location>
        <begin position="781"/>
        <end position="805"/>
    </location>
</feature>
<dbReference type="PANTHER" id="PTHR30572:SF4">
    <property type="entry name" value="ABC TRANSPORTER PERMEASE YTRF"/>
    <property type="match status" value="1"/>
</dbReference>
<dbReference type="RefSeq" id="WP_009319966.1">
    <property type="nucleotide sequence ID" value="NZ_CYZP01000068.1"/>
</dbReference>
<feature type="domain" description="ABC3 transporter permease C-terminal" evidence="8">
    <location>
        <begin position="261"/>
        <end position="370"/>
    </location>
</feature>
<protein>
    <submittedName>
        <fullName evidence="9">Acidobacterial duplicated orphan permease</fullName>
    </submittedName>
</protein>
<accession>A0A174HKV7</accession>
<feature type="transmembrane region" description="Helical" evidence="7">
    <location>
        <begin position="693"/>
        <end position="713"/>
    </location>
</feature>
<keyword evidence="3 7" id="KW-0812">Transmembrane</keyword>
<feature type="transmembrane region" description="Helical" evidence="7">
    <location>
        <begin position="748"/>
        <end position="769"/>
    </location>
</feature>
<evidence type="ECO:0000313" key="10">
    <source>
        <dbReference type="Proteomes" id="UP000095645"/>
    </source>
</evidence>
<organism evidence="9 10">
    <name type="scientific">Blautia obeum</name>
    <dbReference type="NCBI Taxonomy" id="40520"/>
    <lineage>
        <taxon>Bacteria</taxon>
        <taxon>Bacillati</taxon>
        <taxon>Bacillota</taxon>
        <taxon>Clostridia</taxon>
        <taxon>Lachnospirales</taxon>
        <taxon>Lachnospiraceae</taxon>
        <taxon>Blautia</taxon>
    </lineage>
</organism>
<evidence type="ECO:0000256" key="1">
    <source>
        <dbReference type="ARBA" id="ARBA00004651"/>
    </source>
</evidence>
<proteinExistence type="inferred from homology"/>
<dbReference type="InterPro" id="IPR003838">
    <property type="entry name" value="ABC3_permease_C"/>
</dbReference>
<evidence type="ECO:0000256" key="6">
    <source>
        <dbReference type="ARBA" id="ARBA00038076"/>
    </source>
</evidence>
<evidence type="ECO:0000259" key="8">
    <source>
        <dbReference type="Pfam" id="PF02687"/>
    </source>
</evidence>
<evidence type="ECO:0000256" key="7">
    <source>
        <dbReference type="SAM" id="Phobius"/>
    </source>
</evidence>
<keyword evidence="5 7" id="KW-0472">Membrane</keyword>
<feature type="transmembrane region" description="Helical" evidence="7">
    <location>
        <begin position="422"/>
        <end position="442"/>
    </location>
</feature>
<feature type="transmembrane region" description="Helical" evidence="7">
    <location>
        <begin position="254"/>
        <end position="277"/>
    </location>
</feature>
<dbReference type="PANTHER" id="PTHR30572">
    <property type="entry name" value="MEMBRANE COMPONENT OF TRANSPORTER-RELATED"/>
    <property type="match status" value="1"/>
</dbReference>
<evidence type="ECO:0000256" key="5">
    <source>
        <dbReference type="ARBA" id="ARBA00023136"/>
    </source>
</evidence>
<evidence type="ECO:0000256" key="2">
    <source>
        <dbReference type="ARBA" id="ARBA00022475"/>
    </source>
</evidence>
<sequence>MLANNNEAIINKLAKNSVKTNKKQYAILFFTIILSAFMLFCVFTIGMTYLNSSRLQNTRLNGAEYDIVTMNGFTSEQLNTLQQNENIRSVGIESYAGFIQSTEYDKTVEIGLLWCDEVFWDNLMSPARTKLDGHYPQNKNELMVTKDILKTCGNENLSVGDSLILTYENNTGVYTDEFVISGIWDGYGDTSAGFVSKAFYDETGYDLKNNGILCIKLNCNYVFPTTIQSIEKSLDFSDRQIFAPTGYIENSFKLLLGICGLALVICLSAYLLIYNILYLSVSGKIRYYGLLQSLGMTKKQLVRFIIKQMILVGILGIFIGNLLGIILCMKLVPYILGILGISTGNMTLQFNPVILIVSIVVTIFSIILGMKKPIQIATKVTPVEATKYRECISNGKRYKKKKGAFFWRMAFEQFKKDKKKTVVVLLSLATSLSVFYCLTTIISSQGERTVLPNYWNADFIVQNQTQTTEDINSLKPAIEDSFVEEIRKLDGIKDFHLVEGTPIIFPYVLNSFSDMWITNYIDRTPYLSSEDVKADYKANPSNYYGMLIGIDEEQFDYVNQSLDNPIDKQDFLNGESCIVQYEGSEIPKEYLNQRVFFNLQGKQYEITVEAVSYDTQYSGRDIGASLIVSQDYLNSLISKPTTLNMYIYYNQKYDEVLEKKITSLVEDSPYSNDLHIESQFENMRTIQESQGEMMEIGTIIALLLLLVGVLNYTNTIASSIQNRKLTFSVMESIGMSKKQINQLLIREGVLYALFSVFITLTIGSVITYICFESMNYMEIPFNVPVFPLFSAIILVMLICMITPLLSYKKLAGNRSIVERLRDYE</sequence>
<dbReference type="Proteomes" id="UP000095645">
    <property type="component" value="Unassembled WGS sequence"/>
</dbReference>
<dbReference type="GO" id="GO:0022857">
    <property type="term" value="F:transmembrane transporter activity"/>
    <property type="evidence" value="ECO:0007669"/>
    <property type="project" value="TreeGrafter"/>
</dbReference>
<comment type="similarity">
    <text evidence="6">Belongs to the ABC-4 integral membrane protein family.</text>
</comment>
<dbReference type="GO" id="GO:0005886">
    <property type="term" value="C:plasma membrane"/>
    <property type="evidence" value="ECO:0007669"/>
    <property type="project" value="UniProtKB-SubCell"/>
</dbReference>
<feature type="transmembrane region" description="Helical" evidence="7">
    <location>
        <begin position="309"/>
        <end position="336"/>
    </location>
</feature>
<dbReference type="AlphaFoldDB" id="A0A174HKV7"/>
<name>A0A174HKV7_9FIRM</name>
<gene>
    <name evidence="9" type="ORF">ERS852476_03770</name>
</gene>
<evidence type="ECO:0000256" key="3">
    <source>
        <dbReference type="ARBA" id="ARBA00022692"/>
    </source>
</evidence>
<dbReference type="Pfam" id="PF02687">
    <property type="entry name" value="FtsX"/>
    <property type="match status" value="2"/>
</dbReference>
<dbReference type="InterPro" id="IPR050250">
    <property type="entry name" value="Macrolide_Exporter_MacB"/>
</dbReference>
<feature type="transmembrane region" description="Helical" evidence="7">
    <location>
        <begin position="25"/>
        <end position="50"/>
    </location>
</feature>
<comment type="subcellular location">
    <subcellularLocation>
        <location evidence="1">Cell membrane</location>
        <topology evidence="1">Multi-pass membrane protein</topology>
    </subcellularLocation>
</comment>
<feature type="transmembrane region" description="Helical" evidence="7">
    <location>
        <begin position="348"/>
        <end position="369"/>
    </location>
</feature>
<keyword evidence="4 7" id="KW-1133">Transmembrane helix</keyword>